<accession>A0A151MRB7</accession>
<dbReference type="EMBL" id="AKHW03005445">
    <property type="protein sequence ID" value="KYO27013.1"/>
    <property type="molecule type" value="Genomic_DNA"/>
</dbReference>
<evidence type="ECO:0000313" key="3">
    <source>
        <dbReference type="Proteomes" id="UP000050525"/>
    </source>
</evidence>
<gene>
    <name evidence="2" type="ORF">Y1Q_0015270</name>
</gene>
<dbReference type="AlphaFoldDB" id="A0A151MRB7"/>
<evidence type="ECO:0000256" key="1">
    <source>
        <dbReference type="SAM" id="MobiDB-lite"/>
    </source>
</evidence>
<feature type="region of interest" description="Disordered" evidence="1">
    <location>
        <begin position="1"/>
        <end position="86"/>
    </location>
</feature>
<reference evidence="2 3" key="1">
    <citation type="journal article" date="2012" name="Genome Biol.">
        <title>Sequencing three crocodilian genomes to illuminate the evolution of archosaurs and amniotes.</title>
        <authorList>
            <person name="St John J.A."/>
            <person name="Braun E.L."/>
            <person name="Isberg S.R."/>
            <person name="Miles L.G."/>
            <person name="Chong A.Y."/>
            <person name="Gongora J."/>
            <person name="Dalzell P."/>
            <person name="Moran C."/>
            <person name="Bed'hom B."/>
            <person name="Abzhanov A."/>
            <person name="Burgess S.C."/>
            <person name="Cooksey A.M."/>
            <person name="Castoe T.A."/>
            <person name="Crawford N.G."/>
            <person name="Densmore L.D."/>
            <person name="Drew J.C."/>
            <person name="Edwards S.V."/>
            <person name="Faircloth B.C."/>
            <person name="Fujita M.K."/>
            <person name="Greenwold M.J."/>
            <person name="Hoffmann F.G."/>
            <person name="Howard J.M."/>
            <person name="Iguchi T."/>
            <person name="Janes D.E."/>
            <person name="Khan S.Y."/>
            <person name="Kohno S."/>
            <person name="de Koning A.J."/>
            <person name="Lance S.L."/>
            <person name="McCarthy F.M."/>
            <person name="McCormack J.E."/>
            <person name="Merchant M.E."/>
            <person name="Peterson D.G."/>
            <person name="Pollock D.D."/>
            <person name="Pourmand N."/>
            <person name="Raney B.J."/>
            <person name="Roessler K.A."/>
            <person name="Sanford J.R."/>
            <person name="Sawyer R.H."/>
            <person name="Schmidt C.J."/>
            <person name="Triplett E.W."/>
            <person name="Tuberville T.D."/>
            <person name="Venegas-Anaya M."/>
            <person name="Howard J.T."/>
            <person name="Jarvis E.D."/>
            <person name="Guillette L.J.Jr."/>
            <person name="Glenn T.C."/>
            <person name="Green R.E."/>
            <person name="Ray D.A."/>
        </authorList>
    </citation>
    <scope>NUCLEOTIDE SEQUENCE [LARGE SCALE GENOMIC DNA]</scope>
    <source>
        <strain evidence="2">KSC_2009_1</strain>
    </source>
</reference>
<organism evidence="2 3">
    <name type="scientific">Alligator mississippiensis</name>
    <name type="common">American alligator</name>
    <dbReference type="NCBI Taxonomy" id="8496"/>
    <lineage>
        <taxon>Eukaryota</taxon>
        <taxon>Metazoa</taxon>
        <taxon>Chordata</taxon>
        <taxon>Craniata</taxon>
        <taxon>Vertebrata</taxon>
        <taxon>Euteleostomi</taxon>
        <taxon>Archelosauria</taxon>
        <taxon>Archosauria</taxon>
        <taxon>Crocodylia</taxon>
        <taxon>Alligatoridae</taxon>
        <taxon>Alligatorinae</taxon>
        <taxon>Alligator</taxon>
    </lineage>
</organism>
<sequence>MKSGSRGAPFRGKGESHDTPLGCSRPAYVITPRQEAGALRRVGSRSGKGRARVSRAGGRCQSRCSGTRHAEREAIRADSNSSRYSS</sequence>
<dbReference type="Proteomes" id="UP000050525">
    <property type="component" value="Unassembled WGS sequence"/>
</dbReference>
<proteinExistence type="predicted"/>
<keyword evidence="3" id="KW-1185">Reference proteome</keyword>
<protein>
    <submittedName>
        <fullName evidence="2">Uncharacterized protein</fullName>
    </submittedName>
</protein>
<name>A0A151MRB7_ALLMI</name>
<comment type="caution">
    <text evidence="2">The sequence shown here is derived from an EMBL/GenBank/DDBJ whole genome shotgun (WGS) entry which is preliminary data.</text>
</comment>
<evidence type="ECO:0000313" key="2">
    <source>
        <dbReference type="EMBL" id="KYO27013.1"/>
    </source>
</evidence>